<protein>
    <submittedName>
        <fullName evidence="4">Quinoprotein dehydrogenase-associated putative ABC transporter substrate-binding protein</fullName>
    </submittedName>
</protein>
<dbReference type="InterPro" id="IPR022448">
    <property type="entry name" value="Quinoprotein_dehydrogenase"/>
</dbReference>
<evidence type="ECO:0000313" key="4">
    <source>
        <dbReference type="EMBL" id="NUZ06757.1"/>
    </source>
</evidence>
<dbReference type="InterPro" id="IPR001638">
    <property type="entry name" value="Solute-binding_3/MltF_N"/>
</dbReference>
<dbReference type="AlphaFoldDB" id="A0A7Y6NPA7"/>
<dbReference type="Gene3D" id="3.40.190.10">
    <property type="entry name" value="Periplasmic binding protein-like II"/>
    <property type="match status" value="2"/>
</dbReference>
<evidence type="ECO:0000256" key="1">
    <source>
        <dbReference type="ARBA" id="ARBA00022729"/>
    </source>
</evidence>
<keyword evidence="1 2" id="KW-0732">Signal</keyword>
<keyword evidence="5" id="KW-1185">Reference proteome</keyword>
<dbReference type="NCBIfam" id="TIGR03871">
    <property type="entry name" value="ABC_peri_MoxJ_2"/>
    <property type="match status" value="1"/>
</dbReference>
<organism evidence="4 5">
    <name type="scientific">Piscinibacter koreensis</name>
    <dbReference type="NCBI Taxonomy" id="2742824"/>
    <lineage>
        <taxon>Bacteria</taxon>
        <taxon>Pseudomonadati</taxon>
        <taxon>Pseudomonadota</taxon>
        <taxon>Betaproteobacteria</taxon>
        <taxon>Burkholderiales</taxon>
        <taxon>Sphaerotilaceae</taxon>
        <taxon>Piscinibacter</taxon>
    </lineage>
</organism>
<feature type="chain" id="PRO_5031233638" evidence="2">
    <location>
        <begin position="31"/>
        <end position="305"/>
    </location>
</feature>
<proteinExistence type="predicted"/>
<dbReference type="PANTHER" id="PTHR35936:SF17">
    <property type="entry name" value="ARGININE-BINDING EXTRACELLULAR PROTEIN ARTP"/>
    <property type="match status" value="1"/>
</dbReference>
<name>A0A7Y6NPA7_9BURK</name>
<evidence type="ECO:0000256" key="2">
    <source>
        <dbReference type="SAM" id="SignalP"/>
    </source>
</evidence>
<feature type="signal peptide" evidence="2">
    <location>
        <begin position="1"/>
        <end position="30"/>
    </location>
</feature>
<dbReference type="RefSeq" id="WP_176069620.1">
    <property type="nucleotide sequence ID" value="NZ_JABWMJ010000006.1"/>
</dbReference>
<dbReference type="PANTHER" id="PTHR35936">
    <property type="entry name" value="MEMBRANE-BOUND LYTIC MUREIN TRANSGLYCOSYLASE F"/>
    <property type="match status" value="1"/>
</dbReference>
<comment type="caution">
    <text evidence="4">The sequence shown here is derived from an EMBL/GenBank/DDBJ whole genome shotgun (WGS) entry which is preliminary data.</text>
</comment>
<gene>
    <name evidence="4" type="ORF">HQN59_13390</name>
</gene>
<evidence type="ECO:0000259" key="3">
    <source>
        <dbReference type="SMART" id="SM00062"/>
    </source>
</evidence>
<dbReference type="EMBL" id="JABWMJ010000006">
    <property type="protein sequence ID" value="NUZ06757.1"/>
    <property type="molecule type" value="Genomic_DNA"/>
</dbReference>
<dbReference type="Proteomes" id="UP000529637">
    <property type="component" value="Unassembled WGS sequence"/>
</dbReference>
<evidence type="ECO:0000313" key="5">
    <source>
        <dbReference type="Proteomes" id="UP000529637"/>
    </source>
</evidence>
<sequence length="305" mass="32191">MSSRCPDALGRVLALAVACAAALSAPGARAADAPAADAPAAAASDGAPQPARLRVCADPDNLPFSRADRSGFENRIAQMIADDLGWRLEYAWLPQVRGFVRKSIGAGLCDVFIGVPAGFDRVLTTRPYYRSGYVFVNRADAREALASFDDPRLARLRIGVQLIGDDAAATPPGHALARHGALERVVGYPVFGEGPAAQRAVDDLAAGRLDAALLWGPQAGYFAARSSVPMRLAPAQAPADVALPFEFSIAMGVRKGDRALRQRLDDALERRAAEIAAILDDFAVPRRPFRASTTAAAAGGEEHRP</sequence>
<reference evidence="4 5" key="1">
    <citation type="submission" date="2020-06" db="EMBL/GenBank/DDBJ databases">
        <title>Schlegella sp. ID0723 isolated from air conditioner.</title>
        <authorList>
            <person name="Kim D.Y."/>
            <person name="Kim D.-U."/>
        </authorList>
    </citation>
    <scope>NUCLEOTIDE SEQUENCE [LARGE SCALE GENOMIC DNA]</scope>
    <source>
        <strain evidence="4 5">ID0723</strain>
    </source>
</reference>
<dbReference type="SUPFAM" id="SSF53850">
    <property type="entry name" value="Periplasmic binding protein-like II"/>
    <property type="match status" value="1"/>
</dbReference>
<feature type="domain" description="Solute-binding protein family 3/N-terminal" evidence="3">
    <location>
        <begin position="52"/>
        <end position="281"/>
    </location>
</feature>
<dbReference type="Pfam" id="PF00497">
    <property type="entry name" value="SBP_bac_3"/>
    <property type="match status" value="1"/>
</dbReference>
<dbReference type="SMART" id="SM00062">
    <property type="entry name" value="PBPb"/>
    <property type="match status" value="1"/>
</dbReference>
<accession>A0A7Y6NPA7</accession>